<organism evidence="6 7">
    <name type="scientific">Kluyvera genomosp. 3</name>
    <dbReference type="NCBI Taxonomy" id="2774055"/>
    <lineage>
        <taxon>Bacteria</taxon>
        <taxon>Pseudomonadati</taxon>
        <taxon>Pseudomonadota</taxon>
        <taxon>Gammaproteobacteria</taxon>
        <taxon>Enterobacterales</taxon>
        <taxon>Enterobacteriaceae</taxon>
        <taxon>Kluyvera</taxon>
    </lineage>
</organism>
<dbReference type="RefSeq" id="WP_167575686.1">
    <property type="nucleotide sequence ID" value="NZ_CP050321.1"/>
</dbReference>
<keyword evidence="4" id="KW-0843">Virulence</keyword>
<dbReference type="GO" id="GO:0005576">
    <property type="term" value="C:extracellular region"/>
    <property type="evidence" value="ECO:0007669"/>
    <property type="project" value="UniProtKB-SubCell"/>
</dbReference>
<keyword evidence="5" id="KW-0175">Coiled coil</keyword>
<keyword evidence="7" id="KW-1185">Reference proteome</keyword>
<dbReference type="Proteomes" id="UP000503580">
    <property type="component" value="Chromosome"/>
</dbReference>
<name>A0A6G9RJM4_9ENTR</name>
<evidence type="ECO:0000256" key="2">
    <source>
        <dbReference type="ARBA" id="ARBA00007741"/>
    </source>
</evidence>
<protein>
    <submittedName>
        <fullName evidence="6">IpaD/SipD/SspD family type III secretion system needle tip protein</fullName>
    </submittedName>
</protein>
<comment type="similarity">
    <text evidence="2">Belongs to the invasin protein D family.</text>
</comment>
<dbReference type="Gene3D" id="1.20.1710.10">
    <property type="entry name" value="IpaD-like"/>
    <property type="match status" value="1"/>
</dbReference>
<gene>
    <name evidence="6" type="ORF">GY169_10300</name>
</gene>
<proteinExistence type="inferred from homology"/>
<keyword evidence="3" id="KW-0964">Secreted</keyword>
<dbReference type="AlphaFoldDB" id="A0A6G9RJM4"/>
<dbReference type="Pfam" id="PF06511">
    <property type="entry name" value="T3SS_TC"/>
    <property type="match status" value="1"/>
</dbReference>
<sequence length="386" mass="41610">MPIDHITSNPITPAWLLNKTVESESPVDNNQHLASTDDMAPESTATLKSLLPDSVVRLLLKSTPSTRDDVAELSKLVENGQTSELQKKLEVIKAKNAMTSLAVEQKKALLAGVAAGLSSSVSAAGVSTSNEVPAALTLADQEFLNSARTAAAFTRTSLPVAAETPDDASTVDAEDILSIFNEVVKDSEFSTSSSKEICDAVAEAIASMGENYLDVFQEAVEVYASFYADFSDVMANLKKYISVDDEDIKFNGRGFAAELKTVIDKYSGDAGILYSASSPEEAKAWAKEMGLDPDKCVDGNNVRIDLSSVRKLYTSSYNDYNNKTLNSAQWAAYQSSVDIVKDSVQTGMQSLTQKYSNANSTFDNLVKILSSTISQLLESDKSFFNI</sequence>
<evidence type="ECO:0000256" key="4">
    <source>
        <dbReference type="ARBA" id="ARBA00023026"/>
    </source>
</evidence>
<dbReference type="EMBL" id="CP050321">
    <property type="protein sequence ID" value="QIR27166.1"/>
    <property type="molecule type" value="Genomic_DNA"/>
</dbReference>
<dbReference type="InterPro" id="IPR009483">
    <property type="entry name" value="IpaD/BipD/SipD"/>
</dbReference>
<dbReference type="KEGG" id="kgn:GY169_10300"/>
<comment type="subcellular location">
    <subcellularLocation>
        <location evidence="1">Secreted</location>
    </subcellularLocation>
</comment>
<evidence type="ECO:0000256" key="5">
    <source>
        <dbReference type="ARBA" id="ARBA00023054"/>
    </source>
</evidence>
<evidence type="ECO:0000313" key="7">
    <source>
        <dbReference type="Proteomes" id="UP000503580"/>
    </source>
</evidence>
<dbReference type="SUPFAM" id="SSF140693">
    <property type="entry name" value="IpaD-like"/>
    <property type="match status" value="1"/>
</dbReference>
<evidence type="ECO:0000313" key="6">
    <source>
        <dbReference type="EMBL" id="QIR27166.1"/>
    </source>
</evidence>
<evidence type="ECO:0000256" key="1">
    <source>
        <dbReference type="ARBA" id="ARBA00004613"/>
    </source>
</evidence>
<dbReference type="InterPro" id="IPR036708">
    <property type="entry name" value="BipD-like_sf"/>
</dbReference>
<evidence type="ECO:0000256" key="3">
    <source>
        <dbReference type="ARBA" id="ARBA00022525"/>
    </source>
</evidence>
<reference evidence="6 7" key="1">
    <citation type="submission" date="2020-02" db="EMBL/GenBank/DDBJ databases">
        <title>Whole genome PO2S7.</title>
        <authorList>
            <person name="Singha K.M."/>
        </authorList>
    </citation>
    <scope>NUCLEOTIDE SEQUENCE [LARGE SCALE GENOMIC DNA]</scope>
    <source>
        <strain evidence="6 7">PO2S7</strain>
    </source>
</reference>
<accession>A0A6G9RJM4</accession>